<evidence type="ECO:0000256" key="2">
    <source>
        <dbReference type="ARBA" id="ARBA00022737"/>
    </source>
</evidence>
<evidence type="ECO:0000256" key="1">
    <source>
        <dbReference type="ARBA" id="ARBA00022679"/>
    </source>
</evidence>
<dbReference type="FunFam" id="3.40.250.10:FF:000035">
    <property type="entry name" value="Thiosulfate sulfurtransferase"/>
    <property type="match status" value="1"/>
</dbReference>
<dbReference type="SUPFAM" id="SSF52821">
    <property type="entry name" value="Rhodanese/Cell cycle control phosphatase"/>
    <property type="match status" value="2"/>
</dbReference>
<keyword evidence="1" id="KW-0808">Transferase</keyword>
<keyword evidence="2" id="KW-0677">Repeat</keyword>
<sequence>MVKSVDWLKENLENDSVRIIDCRFDLTNPDNGTDWYKEGHIPNSAYFHLENDLSNPISEHGGRHPLPDMEEFVEKLEHIGIGPDTIVIAYDNGEGAFSGRFWWLLNYIGHPYTYILDGGYKEWIKKGYPITKEVSTFSKTTFTPVIQTHMMATYEEVLAQVKAKKQDRILIDSREHKRYTGEIEPIDKKSGHIPGAINIIWTEGLKDGFFLSTSEQKDRFSRLDPNKEYIVYCGSGITATPNYISLKMAGLDKVKLYPGSFSDWISYEENEIETCLPSKSEE</sequence>
<accession>A0A941JMX1</accession>
<dbReference type="CDD" id="cd01449">
    <property type="entry name" value="TST_Repeat_2"/>
    <property type="match status" value="1"/>
</dbReference>
<name>A0A941JMX1_NIACI</name>
<evidence type="ECO:0000259" key="3">
    <source>
        <dbReference type="PROSITE" id="PS50206"/>
    </source>
</evidence>
<organism evidence="4">
    <name type="scientific">Niallia circulans</name>
    <name type="common">Bacillus circulans</name>
    <dbReference type="NCBI Taxonomy" id="1397"/>
    <lineage>
        <taxon>Bacteria</taxon>
        <taxon>Bacillati</taxon>
        <taxon>Bacillota</taxon>
        <taxon>Bacilli</taxon>
        <taxon>Bacillales</taxon>
        <taxon>Bacillaceae</taxon>
        <taxon>Niallia</taxon>
    </lineage>
</organism>
<protein>
    <submittedName>
        <fullName evidence="4">Sulfurtransferase</fullName>
    </submittedName>
</protein>
<dbReference type="PROSITE" id="PS50206">
    <property type="entry name" value="RHODANESE_3"/>
    <property type="match status" value="2"/>
</dbReference>
<dbReference type="Gene3D" id="3.40.250.10">
    <property type="entry name" value="Rhodanese-like domain"/>
    <property type="match status" value="2"/>
</dbReference>
<dbReference type="InterPro" id="IPR036873">
    <property type="entry name" value="Rhodanese-like_dom_sf"/>
</dbReference>
<evidence type="ECO:0000313" key="4">
    <source>
        <dbReference type="EMBL" id="MBR8671233.1"/>
    </source>
</evidence>
<comment type="caution">
    <text evidence="4">The sequence shown here is derived from an EMBL/GenBank/DDBJ whole genome shotgun (WGS) entry which is preliminary data.</text>
</comment>
<dbReference type="PANTHER" id="PTHR11364:SF27">
    <property type="entry name" value="SULFURTRANSFERASE"/>
    <property type="match status" value="1"/>
</dbReference>
<gene>
    <name evidence="4" type="ORF">KD144_16980</name>
</gene>
<dbReference type="EMBL" id="JAGTPX010000019">
    <property type="protein sequence ID" value="MBR8671233.1"/>
    <property type="molecule type" value="Genomic_DNA"/>
</dbReference>
<feature type="domain" description="Rhodanese" evidence="3">
    <location>
        <begin position="13"/>
        <end position="132"/>
    </location>
</feature>
<dbReference type="CDD" id="cd01448">
    <property type="entry name" value="TST_Repeat_1"/>
    <property type="match status" value="1"/>
</dbReference>
<dbReference type="InterPro" id="IPR001763">
    <property type="entry name" value="Rhodanese-like_dom"/>
</dbReference>
<dbReference type="SMART" id="SM00450">
    <property type="entry name" value="RHOD"/>
    <property type="match status" value="2"/>
</dbReference>
<dbReference type="InterPro" id="IPR045078">
    <property type="entry name" value="TST/MPST-like"/>
</dbReference>
<dbReference type="Pfam" id="PF00581">
    <property type="entry name" value="Rhodanese"/>
    <property type="match status" value="2"/>
</dbReference>
<proteinExistence type="predicted"/>
<dbReference type="PANTHER" id="PTHR11364">
    <property type="entry name" value="THIOSULFATE SULFERTANSFERASE"/>
    <property type="match status" value="1"/>
</dbReference>
<dbReference type="GO" id="GO:0004792">
    <property type="term" value="F:thiosulfate-cyanide sulfurtransferase activity"/>
    <property type="evidence" value="ECO:0007669"/>
    <property type="project" value="TreeGrafter"/>
</dbReference>
<feature type="domain" description="Rhodanese" evidence="3">
    <location>
        <begin position="164"/>
        <end position="273"/>
    </location>
</feature>
<reference evidence="4" key="1">
    <citation type="submission" date="2021-04" db="EMBL/GenBank/DDBJ databases">
        <title>Genomic analysis of electroactive and textile dye degrading Bacillus circulans strain: DC10 isolated from constructed wetland-microbial fuel cells treating textile dye wastewaters.</title>
        <authorList>
            <person name="Patel D.U."/>
            <person name="Desai C.R."/>
        </authorList>
    </citation>
    <scope>NUCLEOTIDE SEQUENCE</scope>
    <source>
        <strain evidence="4">DC10</strain>
    </source>
</reference>
<dbReference type="AlphaFoldDB" id="A0A941JMX1"/>